<evidence type="ECO:0000313" key="4">
    <source>
        <dbReference type="Proteomes" id="UP000237105"/>
    </source>
</evidence>
<keyword evidence="1" id="KW-0175">Coiled coil</keyword>
<protein>
    <submittedName>
        <fullName evidence="3">Uncharacterized protein</fullName>
    </submittedName>
</protein>
<name>A0A2P5ADZ0_PARAD</name>
<evidence type="ECO:0000256" key="1">
    <source>
        <dbReference type="SAM" id="Coils"/>
    </source>
</evidence>
<feature type="coiled-coil region" evidence="1">
    <location>
        <begin position="137"/>
        <end position="164"/>
    </location>
</feature>
<organism evidence="3 4">
    <name type="scientific">Parasponia andersonii</name>
    <name type="common">Sponia andersonii</name>
    <dbReference type="NCBI Taxonomy" id="3476"/>
    <lineage>
        <taxon>Eukaryota</taxon>
        <taxon>Viridiplantae</taxon>
        <taxon>Streptophyta</taxon>
        <taxon>Embryophyta</taxon>
        <taxon>Tracheophyta</taxon>
        <taxon>Spermatophyta</taxon>
        <taxon>Magnoliopsida</taxon>
        <taxon>eudicotyledons</taxon>
        <taxon>Gunneridae</taxon>
        <taxon>Pentapetalae</taxon>
        <taxon>rosids</taxon>
        <taxon>fabids</taxon>
        <taxon>Rosales</taxon>
        <taxon>Cannabaceae</taxon>
        <taxon>Parasponia</taxon>
    </lineage>
</organism>
<dbReference type="EMBL" id="JXTB01000643">
    <property type="protein sequence ID" value="PON34771.1"/>
    <property type="molecule type" value="Genomic_DNA"/>
</dbReference>
<gene>
    <name evidence="3" type="ORF">PanWU01x14_341610</name>
</gene>
<dbReference type="AlphaFoldDB" id="A0A2P5ADZ0"/>
<accession>A0A2P5ADZ0</accession>
<evidence type="ECO:0000256" key="2">
    <source>
        <dbReference type="SAM" id="MobiDB-lite"/>
    </source>
</evidence>
<dbReference type="Proteomes" id="UP000237105">
    <property type="component" value="Unassembled WGS sequence"/>
</dbReference>
<evidence type="ECO:0000313" key="3">
    <source>
        <dbReference type="EMBL" id="PON34771.1"/>
    </source>
</evidence>
<sequence>MSGVAVASSAEDAPPPAVVDSALSGPQLSFIPTTAASGASPVRGKVALAVGRVESHSADANNAQREGPATELELEALSLENIELVASRTFTALTEEFNSRSALAEHSKAALAELRTDFDLYRSLDKARVSSAEAHALSVERVKCEELATRLAKAEANRLAQSEDVRLTQNELKARKAEARAKVEAHSLHGRLDQSNKAELRLTVLRDRLADVEKLKMKYQRSGWENREFEGHTEVVTLDQFDEQKGIERDHYSIKYYIQQLGDETNIVYPADVLKMLAVEKDRPSTSASVAKELIPISGPLDDDSDPGLPSSTGAGPSAETGCAPLDRDIIYDAVPLSAVQLAFGLGSVVQDFELLVGPPRAMIEKISSRDRDVGFSSSNFKGV</sequence>
<keyword evidence="4" id="KW-1185">Reference proteome</keyword>
<proteinExistence type="predicted"/>
<feature type="region of interest" description="Disordered" evidence="2">
    <location>
        <begin position="289"/>
        <end position="320"/>
    </location>
</feature>
<comment type="caution">
    <text evidence="3">The sequence shown here is derived from an EMBL/GenBank/DDBJ whole genome shotgun (WGS) entry which is preliminary data.</text>
</comment>
<reference evidence="4" key="1">
    <citation type="submission" date="2016-06" db="EMBL/GenBank/DDBJ databases">
        <title>Parallel loss of symbiosis genes in relatives of nitrogen-fixing non-legume Parasponia.</title>
        <authorList>
            <person name="Van Velzen R."/>
            <person name="Holmer R."/>
            <person name="Bu F."/>
            <person name="Rutten L."/>
            <person name="Van Zeijl A."/>
            <person name="Liu W."/>
            <person name="Santuari L."/>
            <person name="Cao Q."/>
            <person name="Sharma T."/>
            <person name="Shen D."/>
            <person name="Roswanjaya Y."/>
            <person name="Wardhani T."/>
            <person name="Kalhor M.S."/>
            <person name="Jansen J."/>
            <person name="Van den Hoogen J."/>
            <person name="Gungor B."/>
            <person name="Hartog M."/>
            <person name="Hontelez J."/>
            <person name="Verver J."/>
            <person name="Yang W.-C."/>
            <person name="Schijlen E."/>
            <person name="Repin R."/>
            <person name="Schilthuizen M."/>
            <person name="Schranz E."/>
            <person name="Heidstra R."/>
            <person name="Miyata K."/>
            <person name="Fedorova E."/>
            <person name="Kohlen W."/>
            <person name="Bisseling T."/>
            <person name="Smit S."/>
            <person name="Geurts R."/>
        </authorList>
    </citation>
    <scope>NUCLEOTIDE SEQUENCE [LARGE SCALE GENOMIC DNA]</scope>
    <source>
        <strain evidence="4">cv. WU1-14</strain>
    </source>
</reference>